<feature type="domain" description="Nudix hydrolase" evidence="8">
    <location>
        <begin position="31"/>
        <end position="160"/>
    </location>
</feature>
<keyword evidence="10" id="KW-1185">Reference proteome</keyword>
<proteinExistence type="inferred from homology"/>
<dbReference type="PROSITE" id="PS51462">
    <property type="entry name" value="NUDIX"/>
    <property type="match status" value="1"/>
</dbReference>
<name>A0AA86MW21_9BACT</name>
<evidence type="ECO:0000313" key="10">
    <source>
        <dbReference type="Proteomes" id="UP001179121"/>
    </source>
</evidence>
<evidence type="ECO:0000256" key="5">
    <source>
        <dbReference type="ARBA" id="ARBA00022801"/>
    </source>
</evidence>
<dbReference type="PROSITE" id="PS00893">
    <property type="entry name" value="NUDIX_BOX"/>
    <property type="match status" value="1"/>
</dbReference>
<dbReference type="PANTHER" id="PTHR11839:SF18">
    <property type="entry name" value="NUDIX HYDROLASE DOMAIN-CONTAINING PROTEIN"/>
    <property type="match status" value="1"/>
</dbReference>
<dbReference type="GO" id="GO:0016787">
    <property type="term" value="F:hydrolase activity"/>
    <property type="evidence" value="ECO:0007669"/>
    <property type="project" value="UniProtKB-KW"/>
</dbReference>
<dbReference type="EMBL" id="OX365700">
    <property type="protein sequence ID" value="CAI4030089.1"/>
    <property type="molecule type" value="Genomic_DNA"/>
</dbReference>
<organism evidence="9 10">
    <name type="scientific">Nitrospira tepida</name>
    <dbReference type="NCBI Taxonomy" id="2973512"/>
    <lineage>
        <taxon>Bacteria</taxon>
        <taxon>Pseudomonadati</taxon>
        <taxon>Nitrospirota</taxon>
        <taxon>Nitrospiria</taxon>
        <taxon>Nitrospirales</taxon>
        <taxon>Nitrospiraceae</taxon>
        <taxon>Nitrospira</taxon>
    </lineage>
</organism>
<keyword evidence="5" id="KW-0378">Hydrolase</keyword>
<evidence type="ECO:0000256" key="6">
    <source>
        <dbReference type="ARBA" id="ARBA00032162"/>
    </source>
</evidence>
<dbReference type="InterPro" id="IPR000086">
    <property type="entry name" value="NUDIX_hydrolase_dom"/>
</dbReference>
<dbReference type="GO" id="GO:0019693">
    <property type="term" value="P:ribose phosphate metabolic process"/>
    <property type="evidence" value="ECO:0007669"/>
    <property type="project" value="TreeGrafter"/>
</dbReference>
<dbReference type="InterPro" id="IPR015797">
    <property type="entry name" value="NUDIX_hydrolase-like_dom_sf"/>
</dbReference>
<dbReference type="PANTHER" id="PTHR11839">
    <property type="entry name" value="UDP/ADP-SUGAR PYROPHOSPHATASE"/>
    <property type="match status" value="1"/>
</dbReference>
<dbReference type="FunFam" id="3.90.79.10:FF:000024">
    <property type="entry name" value="ADP-ribose pyrophosphatase"/>
    <property type="match status" value="1"/>
</dbReference>
<evidence type="ECO:0000256" key="7">
    <source>
        <dbReference type="ARBA" id="ARBA00032272"/>
    </source>
</evidence>
<evidence type="ECO:0000256" key="2">
    <source>
        <dbReference type="ARBA" id="ARBA00001946"/>
    </source>
</evidence>
<dbReference type="GO" id="GO:0006753">
    <property type="term" value="P:nucleoside phosphate metabolic process"/>
    <property type="evidence" value="ECO:0007669"/>
    <property type="project" value="TreeGrafter"/>
</dbReference>
<evidence type="ECO:0000256" key="1">
    <source>
        <dbReference type="ARBA" id="ARBA00000847"/>
    </source>
</evidence>
<comment type="similarity">
    <text evidence="3">Belongs to the Nudix hydrolase family. NudK subfamily.</text>
</comment>
<dbReference type="Pfam" id="PF00293">
    <property type="entry name" value="NUDIX"/>
    <property type="match status" value="1"/>
</dbReference>
<comment type="cofactor">
    <cofactor evidence="2">
        <name>Mg(2+)</name>
        <dbReference type="ChEBI" id="CHEBI:18420"/>
    </cofactor>
</comment>
<dbReference type="AlphaFoldDB" id="A0AA86MW21"/>
<dbReference type="GO" id="GO:0005829">
    <property type="term" value="C:cytosol"/>
    <property type="evidence" value="ECO:0007669"/>
    <property type="project" value="TreeGrafter"/>
</dbReference>
<evidence type="ECO:0000256" key="3">
    <source>
        <dbReference type="ARBA" id="ARBA00007275"/>
    </source>
</evidence>
<reference evidence="9" key="1">
    <citation type="submission" date="2022-10" db="EMBL/GenBank/DDBJ databases">
        <authorList>
            <person name="Koch H."/>
        </authorList>
    </citation>
    <scope>NUCLEOTIDE SEQUENCE</scope>
    <source>
        <strain evidence="9">DNF</strain>
    </source>
</reference>
<dbReference type="Gene3D" id="3.90.79.10">
    <property type="entry name" value="Nucleoside Triphosphate Pyrophosphohydrolase"/>
    <property type="match status" value="1"/>
</dbReference>
<accession>A0AA86MW21</accession>
<dbReference type="InterPro" id="IPR020084">
    <property type="entry name" value="NUDIX_hydrolase_CS"/>
</dbReference>
<evidence type="ECO:0000313" key="9">
    <source>
        <dbReference type="EMBL" id="CAI4030089.1"/>
    </source>
</evidence>
<dbReference type="RefSeq" id="WP_289267092.1">
    <property type="nucleotide sequence ID" value="NZ_OX365700.1"/>
</dbReference>
<dbReference type="Proteomes" id="UP001179121">
    <property type="component" value="Chromosome"/>
</dbReference>
<protein>
    <recommendedName>
        <fullName evidence="4">GDP-mannose pyrophosphatase</fullName>
    </recommendedName>
    <alternativeName>
        <fullName evidence="6">GDP-mannose hydrolase</fullName>
    </alternativeName>
    <alternativeName>
        <fullName evidence="7">GDPMK</fullName>
    </alternativeName>
</protein>
<dbReference type="KEGG" id="nti:DNFV4_00513"/>
<evidence type="ECO:0000259" key="8">
    <source>
        <dbReference type="PROSITE" id="PS51462"/>
    </source>
</evidence>
<sequence>MVKNIYTGRVVTLNVDTVALPNGVTVDLEVIRHPGASAVVPLKDDGTVVLIRQFRHAAGGFIYEIPAGKLNQGEDPLHCAERELEEEIGYRAGRFQLLSSIFTAPGFTDEVIHVYLGTGLTAGRQQLDRDEVLEVVEMPITKAVEMIHSGEIRDAKTIVGLQSTYILITTSRAGAREEGLDKEAF</sequence>
<comment type="catalytic activity">
    <reaction evidence="1">
        <text>GDP-alpha-D-mannose + H2O = alpha-D-mannose 1-phosphate + GMP + 2 H(+)</text>
        <dbReference type="Rhea" id="RHEA:27978"/>
        <dbReference type="ChEBI" id="CHEBI:15377"/>
        <dbReference type="ChEBI" id="CHEBI:15378"/>
        <dbReference type="ChEBI" id="CHEBI:57527"/>
        <dbReference type="ChEBI" id="CHEBI:58115"/>
        <dbReference type="ChEBI" id="CHEBI:58409"/>
    </reaction>
</comment>
<gene>
    <name evidence="9" type="ORF">DNFV4_00513</name>
</gene>
<dbReference type="SUPFAM" id="SSF55811">
    <property type="entry name" value="Nudix"/>
    <property type="match status" value="1"/>
</dbReference>
<evidence type="ECO:0000256" key="4">
    <source>
        <dbReference type="ARBA" id="ARBA00016377"/>
    </source>
</evidence>